<gene>
    <name evidence="1" type="ORF">GYN02_13910</name>
</gene>
<keyword evidence="1" id="KW-0378">Hydrolase</keyword>
<dbReference type="Gene3D" id="3.40.50.1820">
    <property type="entry name" value="alpha/beta hydrolase"/>
    <property type="match status" value="1"/>
</dbReference>
<name>A0ABS1ZIH2_9PSED</name>
<dbReference type="PROSITE" id="PS51257">
    <property type="entry name" value="PROKAR_LIPOPROTEIN"/>
    <property type="match status" value="1"/>
</dbReference>
<evidence type="ECO:0000313" key="2">
    <source>
        <dbReference type="Proteomes" id="UP000809529"/>
    </source>
</evidence>
<dbReference type="EMBL" id="JAAEBW010000007">
    <property type="protein sequence ID" value="MBM1196265.1"/>
    <property type="molecule type" value="Genomic_DNA"/>
</dbReference>
<accession>A0ABS1ZIH2</accession>
<protein>
    <submittedName>
        <fullName evidence="1">Alpha/beta hydrolase</fullName>
    </submittedName>
</protein>
<reference evidence="1 2" key="1">
    <citation type="submission" date="2020-01" db="EMBL/GenBank/DDBJ databases">
        <title>Comparative genomics of meat spoilage bacteria.</title>
        <authorList>
            <person name="Hilgarth M."/>
            <person name="Vogel R.F."/>
        </authorList>
    </citation>
    <scope>NUCLEOTIDE SEQUENCE [LARGE SCALE GENOMIC DNA]</scope>
    <source>
        <strain evidence="1 2">TMW2.2077</strain>
    </source>
</reference>
<dbReference type="SUPFAM" id="SSF53474">
    <property type="entry name" value="alpha/beta-Hydrolases"/>
    <property type="match status" value="1"/>
</dbReference>
<keyword evidence="2" id="KW-1185">Reference proteome</keyword>
<organism evidence="1 2">
    <name type="scientific">Pseudomonas weihenstephanensis</name>
    <dbReference type="NCBI Taxonomy" id="1608994"/>
    <lineage>
        <taxon>Bacteria</taxon>
        <taxon>Pseudomonadati</taxon>
        <taxon>Pseudomonadota</taxon>
        <taxon>Gammaproteobacteria</taxon>
        <taxon>Pseudomonadales</taxon>
        <taxon>Pseudomonadaceae</taxon>
        <taxon>Pseudomonas</taxon>
    </lineage>
</organism>
<sequence>MTRTDLNPHSRVGVWLQGLALLISALLSGCQSPLQALQDQALIRHQHLEVIHTPTFPLMLGMPSPAPVSPRLRVYLEGDGHAWATSRQPSLDPSPLNLMMAKLAFSDPTPSVYLARPCQFVSTQACTPLMWTDRRFSPEVLASLDHALDQIKARLGNQDFELVGYSGGAALALLLASRRDDIAQVQTLAGNLSPRQWVALHDLRPLTGSLEPLDERQRLAHVRQRHFVGSEDRVVPPPLLDRYRRALGEARCVQSIVVPGARHGEGLEQAWRTWRNQPIACQP</sequence>
<comment type="caution">
    <text evidence="1">The sequence shown here is derived from an EMBL/GenBank/DDBJ whole genome shotgun (WGS) entry which is preliminary data.</text>
</comment>
<dbReference type="Proteomes" id="UP000809529">
    <property type="component" value="Unassembled WGS sequence"/>
</dbReference>
<proteinExistence type="predicted"/>
<dbReference type="GO" id="GO:0016787">
    <property type="term" value="F:hydrolase activity"/>
    <property type="evidence" value="ECO:0007669"/>
    <property type="project" value="UniProtKB-KW"/>
</dbReference>
<dbReference type="InterPro" id="IPR029058">
    <property type="entry name" value="AB_hydrolase_fold"/>
</dbReference>
<dbReference type="RefSeq" id="WP_203303155.1">
    <property type="nucleotide sequence ID" value="NZ_JAAEBW010000007.1"/>
</dbReference>
<evidence type="ECO:0000313" key="1">
    <source>
        <dbReference type="EMBL" id="MBM1196265.1"/>
    </source>
</evidence>